<proteinExistence type="predicted"/>
<sequence length="183" mass="20543">MEAINACPHHGFDTWLLVSYFYDGMSSSMKQLLEMMCERDFMKTNGRLAATHLKKQPSLLAPFQPWSASEEAIPTLQYLASQAKSLLPQDSSQVLKPWTFPSSEGGVPSSPLDHRYATRRPSTSPSPEPSVHRIPPKRARTSDPGEMSRHAQPEPQTPTDSQRPSRHCSESHHQEAYGHRATH</sequence>
<dbReference type="EMBL" id="QGNW01000495">
    <property type="protein sequence ID" value="RVW69496.1"/>
    <property type="molecule type" value="Genomic_DNA"/>
</dbReference>
<name>A0A438GBD7_VITVI</name>
<organism evidence="2 3">
    <name type="scientific">Vitis vinifera</name>
    <name type="common">Grape</name>
    <dbReference type="NCBI Taxonomy" id="29760"/>
    <lineage>
        <taxon>Eukaryota</taxon>
        <taxon>Viridiplantae</taxon>
        <taxon>Streptophyta</taxon>
        <taxon>Embryophyta</taxon>
        <taxon>Tracheophyta</taxon>
        <taxon>Spermatophyta</taxon>
        <taxon>Magnoliopsida</taxon>
        <taxon>eudicotyledons</taxon>
        <taxon>Gunneridae</taxon>
        <taxon>Pentapetalae</taxon>
        <taxon>rosids</taxon>
        <taxon>Vitales</taxon>
        <taxon>Vitaceae</taxon>
        <taxon>Viteae</taxon>
        <taxon>Vitis</taxon>
    </lineage>
</organism>
<reference evidence="2 3" key="1">
    <citation type="journal article" date="2018" name="PLoS Genet.">
        <title>Population sequencing reveals clonal diversity and ancestral inbreeding in the grapevine cultivar Chardonnay.</title>
        <authorList>
            <person name="Roach M.J."/>
            <person name="Johnson D.L."/>
            <person name="Bohlmann J."/>
            <person name="van Vuuren H.J."/>
            <person name="Jones S.J."/>
            <person name="Pretorius I.S."/>
            <person name="Schmidt S.A."/>
            <person name="Borneman A.R."/>
        </authorList>
    </citation>
    <scope>NUCLEOTIDE SEQUENCE [LARGE SCALE GENOMIC DNA]</scope>
    <source>
        <strain evidence="3">cv. Chardonnay</strain>
        <tissue evidence="2">Leaf</tissue>
    </source>
</reference>
<gene>
    <name evidence="2" type="ORF">CK203_066453</name>
</gene>
<accession>A0A438GBD7</accession>
<evidence type="ECO:0000313" key="3">
    <source>
        <dbReference type="Proteomes" id="UP000288805"/>
    </source>
</evidence>
<evidence type="ECO:0000313" key="2">
    <source>
        <dbReference type="EMBL" id="RVW69496.1"/>
    </source>
</evidence>
<feature type="compositionally biased region" description="Basic and acidic residues" evidence="1">
    <location>
        <begin position="140"/>
        <end position="152"/>
    </location>
</feature>
<comment type="caution">
    <text evidence="2">The sequence shown here is derived from an EMBL/GenBank/DDBJ whole genome shotgun (WGS) entry which is preliminary data.</text>
</comment>
<protein>
    <submittedName>
        <fullName evidence="2">Uncharacterized protein</fullName>
    </submittedName>
</protein>
<feature type="region of interest" description="Disordered" evidence="1">
    <location>
        <begin position="95"/>
        <end position="183"/>
    </location>
</feature>
<evidence type="ECO:0000256" key="1">
    <source>
        <dbReference type="SAM" id="MobiDB-lite"/>
    </source>
</evidence>
<feature type="compositionally biased region" description="Basic and acidic residues" evidence="1">
    <location>
        <begin position="167"/>
        <end position="183"/>
    </location>
</feature>
<dbReference type="Proteomes" id="UP000288805">
    <property type="component" value="Unassembled WGS sequence"/>
</dbReference>
<dbReference type="AlphaFoldDB" id="A0A438GBD7"/>